<accession>A0A1H9HFL6</accession>
<evidence type="ECO:0000313" key="1">
    <source>
        <dbReference type="EMBL" id="SEQ61183.1"/>
    </source>
</evidence>
<sequence length="32" mass="3540">MLLLPIMNFTYEVLESAPTTPLSNTSRTLAKS</sequence>
<proteinExistence type="predicted"/>
<reference evidence="2" key="1">
    <citation type="submission" date="2016-10" db="EMBL/GenBank/DDBJ databases">
        <authorList>
            <person name="Varghese N."/>
            <person name="Submissions S."/>
        </authorList>
    </citation>
    <scope>NUCLEOTIDE SEQUENCE [LARGE SCALE GENOMIC DNA]</scope>
    <source>
        <strain evidence="2">DSM 15719</strain>
    </source>
</reference>
<organism evidence="1 2">
    <name type="scientific">Flavobacterium frigoris</name>
    <dbReference type="NCBI Taxonomy" id="229204"/>
    <lineage>
        <taxon>Bacteria</taxon>
        <taxon>Pseudomonadati</taxon>
        <taxon>Bacteroidota</taxon>
        <taxon>Flavobacteriia</taxon>
        <taxon>Flavobacteriales</taxon>
        <taxon>Flavobacteriaceae</taxon>
        <taxon>Flavobacterium</taxon>
    </lineage>
</organism>
<dbReference type="Proteomes" id="UP000183658">
    <property type="component" value="Unassembled WGS sequence"/>
</dbReference>
<protein>
    <submittedName>
        <fullName evidence="1">Uncharacterized protein</fullName>
    </submittedName>
</protein>
<name>A0A1H9HFL6_FLAFI</name>
<dbReference type="AlphaFoldDB" id="A0A1H9HFL6"/>
<keyword evidence="2" id="KW-1185">Reference proteome</keyword>
<evidence type="ECO:0000313" key="2">
    <source>
        <dbReference type="Proteomes" id="UP000183658"/>
    </source>
</evidence>
<gene>
    <name evidence="1" type="ORF">SAMN05444355_103126</name>
</gene>
<dbReference type="EMBL" id="FOFZ01000003">
    <property type="protein sequence ID" value="SEQ61183.1"/>
    <property type="molecule type" value="Genomic_DNA"/>
</dbReference>